<dbReference type="AlphaFoldDB" id="A0AAN8WEB0"/>
<dbReference type="Pfam" id="PF13725">
    <property type="entry name" value="tRNA_bind_2"/>
    <property type="match status" value="1"/>
</dbReference>
<feature type="non-terminal residue" evidence="2">
    <location>
        <position position="57"/>
    </location>
</feature>
<dbReference type="InterPro" id="IPR027992">
    <property type="entry name" value="tRNA_bind_dom"/>
</dbReference>
<protein>
    <recommendedName>
        <fullName evidence="1">Possible tRNA binding domain-containing protein</fullName>
    </recommendedName>
</protein>
<dbReference type="EMBL" id="JAXCGZ010021015">
    <property type="protein sequence ID" value="KAK7061170.1"/>
    <property type="molecule type" value="Genomic_DNA"/>
</dbReference>
<sequence length="57" mass="6480">PELTEIDMYVTSNDLQRLEAFLRHQCEAPLIADIIPGLSRLYFSNKIASFKLKAVQA</sequence>
<proteinExistence type="predicted"/>
<accession>A0AAN8WEB0</accession>
<feature type="non-terminal residue" evidence="2">
    <location>
        <position position="1"/>
    </location>
</feature>
<organism evidence="2 3">
    <name type="scientific">Halocaridina rubra</name>
    <name type="common">Hawaiian red shrimp</name>
    <dbReference type="NCBI Taxonomy" id="373956"/>
    <lineage>
        <taxon>Eukaryota</taxon>
        <taxon>Metazoa</taxon>
        <taxon>Ecdysozoa</taxon>
        <taxon>Arthropoda</taxon>
        <taxon>Crustacea</taxon>
        <taxon>Multicrustacea</taxon>
        <taxon>Malacostraca</taxon>
        <taxon>Eumalacostraca</taxon>
        <taxon>Eucarida</taxon>
        <taxon>Decapoda</taxon>
        <taxon>Pleocyemata</taxon>
        <taxon>Caridea</taxon>
        <taxon>Atyoidea</taxon>
        <taxon>Atyidae</taxon>
        <taxon>Halocaridina</taxon>
    </lineage>
</organism>
<keyword evidence="3" id="KW-1185">Reference proteome</keyword>
<gene>
    <name evidence="2" type="ORF">SK128_021386</name>
</gene>
<evidence type="ECO:0000313" key="3">
    <source>
        <dbReference type="Proteomes" id="UP001381693"/>
    </source>
</evidence>
<evidence type="ECO:0000259" key="1">
    <source>
        <dbReference type="Pfam" id="PF13725"/>
    </source>
</evidence>
<comment type="caution">
    <text evidence="2">The sequence shown here is derived from an EMBL/GenBank/DDBJ whole genome shotgun (WGS) entry which is preliminary data.</text>
</comment>
<reference evidence="2 3" key="1">
    <citation type="submission" date="2023-11" db="EMBL/GenBank/DDBJ databases">
        <title>Halocaridina rubra genome assembly.</title>
        <authorList>
            <person name="Smith C."/>
        </authorList>
    </citation>
    <scope>NUCLEOTIDE SEQUENCE [LARGE SCALE GENOMIC DNA]</scope>
    <source>
        <strain evidence="2">EP-1</strain>
        <tissue evidence="2">Whole</tissue>
    </source>
</reference>
<evidence type="ECO:0000313" key="2">
    <source>
        <dbReference type="EMBL" id="KAK7061170.1"/>
    </source>
</evidence>
<name>A0AAN8WEB0_HALRR</name>
<dbReference type="Proteomes" id="UP001381693">
    <property type="component" value="Unassembled WGS sequence"/>
</dbReference>
<feature type="domain" description="Possible tRNA binding" evidence="1">
    <location>
        <begin position="4"/>
        <end position="57"/>
    </location>
</feature>